<dbReference type="Proteomes" id="UP000604475">
    <property type="component" value="Unassembled WGS sequence"/>
</dbReference>
<dbReference type="Pfam" id="PF03819">
    <property type="entry name" value="MazG"/>
    <property type="match status" value="1"/>
</dbReference>
<dbReference type="CDD" id="cd11528">
    <property type="entry name" value="NTP-PPase_MazG_Nterm"/>
    <property type="match status" value="1"/>
</dbReference>
<dbReference type="NCBIfam" id="TIGR00444">
    <property type="entry name" value="mazG"/>
    <property type="match status" value="1"/>
</dbReference>
<name>A0A937ULY0_9ACTN</name>
<protein>
    <submittedName>
        <fullName evidence="3">MazG family protein</fullName>
    </submittedName>
</protein>
<dbReference type="GO" id="GO:0006203">
    <property type="term" value="P:dGTP catabolic process"/>
    <property type="evidence" value="ECO:0007669"/>
    <property type="project" value="TreeGrafter"/>
</dbReference>
<feature type="region of interest" description="Disordered" evidence="1">
    <location>
        <begin position="375"/>
        <end position="398"/>
    </location>
</feature>
<feature type="compositionally biased region" description="Low complexity" evidence="1">
    <location>
        <begin position="61"/>
        <end position="79"/>
    </location>
</feature>
<evidence type="ECO:0000259" key="2">
    <source>
        <dbReference type="Pfam" id="PF03819"/>
    </source>
</evidence>
<organism evidence="3 4">
    <name type="scientific">Frankia nepalensis</name>
    <dbReference type="NCBI Taxonomy" id="1836974"/>
    <lineage>
        <taxon>Bacteria</taxon>
        <taxon>Bacillati</taxon>
        <taxon>Actinomycetota</taxon>
        <taxon>Actinomycetes</taxon>
        <taxon>Frankiales</taxon>
        <taxon>Frankiaceae</taxon>
        <taxon>Frankia</taxon>
    </lineage>
</organism>
<gene>
    <name evidence="3" type="ORF">I7412_03570</name>
</gene>
<dbReference type="GO" id="GO:0046076">
    <property type="term" value="P:dTTP catabolic process"/>
    <property type="evidence" value="ECO:0007669"/>
    <property type="project" value="TreeGrafter"/>
</dbReference>
<dbReference type="GO" id="GO:0046061">
    <property type="term" value="P:dATP catabolic process"/>
    <property type="evidence" value="ECO:0007669"/>
    <property type="project" value="TreeGrafter"/>
</dbReference>
<feature type="region of interest" description="Disordered" evidence="1">
    <location>
        <begin position="52"/>
        <end position="79"/>
    </location>
</feature>
<dbReference type="InterPro" id="IPR011551">
    <property type="entry name" value="NTP_PyrPHydrolase_MazG"/>
</dbReference>
<sequence length="398" mass="40998">MTGPGPRVTLLETSARVAPGLLTAEAWDLVRRVPVRCADGEHPLLAPLRAAGVEPRPLPTPAGAADGDAATSPAPSPVDPAASLVTQLRAEAVDAGADEIVWLLDPVGGWPGPRASLDGGLRAFAATRGAAEHARILAGTHDVAGSSLLDAVAVMDRLRSPGGCPWDAEQTHASLAPYLLEEAYEAYQAIEDVAPAELREELGDVLMQVVFHARVAQEATDGPVGEGGSRFDVDEVAAGLVNKLVRRHPHVFGDVAVAGADEVLTNWDAIKAAEKGRRSVTEGVPLSQPALALALKLQKRADKIGVPADRVLPEGADAPAGAVAAALAGELDEPGIGDLLFAAVALAAAAGVDPEVALRARARAFRDGLAAAEESARADGVDPASQDATAWRARWPRS</sequence>
<dbReference type="GO" id="GO:0006950">
    <property type="term" value="P:response to stress"/>
    <property type="evidence" value="ECO:0007669"/>
    <property type="project" value="UniProtKB-ARBA"/>
</dbReference>
<dbReference type="GO" id="GO:0047429">
    <property type="term" value="F:nucleoside triphosphate diphosphatase activity"/>
    <property type="evidence" value="ECO:0007669"/>
    <property type="project" value="TreeGrafter"/>
</dbReference>
<dbReference type="FunFam" id="1.10.287.1080:FF:000001">
    <property type="entry name" value="Nucleoside triphosphate pyrophosphohydrolase"/>
    <property type="match status" value="1"/>
</dbReference>
<dbReference type="AlphaFoldDB" id="A0A937ULY0"/>
<feature type="domain" description="NTP pyrophosphohydrolase MazG-like" evidence="2">
    <location>
        <begin position="170"/>
        <end position="252"/>
    </location>
</feature>
<dbReference type="Gene3D" id="1.10.287.1080">
    <property type="entry name" value="MazG-like"/>
    <property type="match status" value="2"/>
</dbReference>
<dbReference type="PANTHER" id="PTHR30522:SF0">
    <property type="entry name" value="NUCLEOSIDE TRIPHOSPHATE PYROPHOSPHOHYDROLASE"/>
    <property type="match status" value="1"/>
</dbReference>
<dbReference type="GO" id="GO:0046081">
    <property type="term" value="P:dUTP catabolic process"/>
    <property type="evidence" value="ECO:0007669"/>
    <property type="project" value="TreeGrafter"/>
</dbReference>
<evidence type="ECO:0000313" key="4">
    <source>
        <dbReference type="Proteomes" id="UP000604475"/>
    </source>
</evidence>
<keyword evidence="4" id="KW-1185">Reference proteome</keyword>
<comment type="caution">
    <text evidence="3">The sequence shown here is derived from an EMBL/GenBank/DDBJ whole genome shotgun (WGS) entry which is preliminary data.</text>
</comment>
<dbReference type="PANTHER" id="PTHR30522">
    <property type="entry name" value="NUCLEOSIDE TRIPHOSPHATE PYROPHOSPHOHYDROLASE"/>
    <property type="match status" value="1"/>
</dbReference>
<dbReference type="SUPFAM" id="SSF101386">
    <property type="entry name" value="all-alpha NTP pyrophosphatases"/>
    <property type="match status" value="1"/>
</dbReference>
<dbReference type="InterPro" id="IPR004518">
    <property type="entry name" value="MazG-like_dom"/>
</dbReference>
<dbReference type="InterPro" id="IPR048015">
    <property type="entry name" value="NTP-PPase_MazG-like_N"/>
</dbReference>
<dbReference type="GO" id="GO:0046047">
    <property type="term" value="P:TTP catabolic process"/>
    <property type="evidence" value="ECO:0007669"/>
    <property type="project" value="TreeGrafter"/>
</dbReference>
<evidence type="ECO:0000256" key="1">
    <source>
        <dbReference type="SAM" id="MobiDB-lite"/>
    </source>
</evidence>
<dbReference type="RefSeq" id="WP_203005443.1">
    <property type="nucleotide sequence ID" value="NZ_JADWYU010000140.1"/>
</dbReference>
<reference evidence="3" key="1">
    <citation type="submission" date="2020-12" db="EMBL/GenBank/DDBJ databases">
        <title>Genomic characterization of non-nitrogen-fixing Frankia strains.</title>
        <authorList>
            <person name="Carlos-Shanley C."/>
            <person name="Guerra T."/>
            <person name="Hahn D."/>
        </authorList>
    </citation>
    <scope>NUCLEOTIDE SEQUENCE</scope>
    <source>
        <strain evidence="3">CN6</strain>
    </source>
</reference>
<dbReference type="EMBL" id="JAEACQ010000124">
    <property type="protein sequence ID" value="MBL7626267.1"/>
    <property type="molecule type" value="Genomic_DNA"/>
</dbReference>
<proteinExistence type="predicted"/>
<evidence type="ECO:0000313" key="3">
    <source>
        <dbReference type="EMBL" id="MBL7626267.1"/>
    </source>
</evidence>
<dbReference type="GO" id="GO:0046052">
    <property type="term" value="P:UTP catabolic process"/>
    <property type="evidence" value="ECO:0007669"/>
    <property type="project" value="TreeGrafter"/>
</dbReference>
<accession>A0A937ULY0</accession>